<organism evidence="2 3">
    <name type="scientific">Thelohanellus kitauei</name>
    <name type="common">Myxosporean</name>
    <dbReference type="NCBI Taxonomy" id="669202"/>
    <lineage>
        <taxon>Eukaryota</taxon>
        <taxon>Metazoa</taxon>
        <taxon>Cnidaria</taxon>
        <taxon>Myxozoa</taxon>
        <taxon>Myxosporea</taxon>
        <taxon>Bivalvulida</taxon>
        <taxon>Platysporina</taxon>
        <taxon>Myxobolidae</taxon>
        <taxon>Thelohanellus</taxon>
    </lineage>
</organism>
<protein>
    <recommendedName>
        <fullName evidence="1">FACT complex subunit SSRP1/POB3 N-terminal PH domain-containing protein</fullName>
    </recommendedName>
</protein>
<evidence type="ECO:0000259" key="1">
    <source>
        <dbReference type="Pfam" id="PF17292"/>
    </source>
</evidence>
<proteinExistence type="predicted"/>
<dbReference type="Proteomes" id="UP000031668">
    <property type="component" value="Unassembled WGS sequence"/>
</dbReference>
<name>A0A0C2NAN5_THEKT</name>
<dbReference type="Pfam" id="PF17292">
    <property type="entry name" value="POB3_N"/>
    <property type="match status" value="1"/>
</dbReference>
<evidence type="ECO:0000313" key="3">
    <source>
        <dbReference type="Proteomes" id="UP000031668"/>
    </source>
</evidence>
<gene>
    <name evidence="2" type="ORF">RF11_05266</name>
</gene>
<feature type="domain" description="FACT complex subunit SSRP1/POB3 N-terminal PH" evidence="1">
    <location>
        <begin position="36"/>
        <end position="90"/>
    </location>
</feature>
<dbReference type="InterPro" id="IPR035417">
    <property type="entry name" value="SSRP1/POB3_N"/>
</dbReference>
<accession>A0A0C2NAN5</accession>
<dbReference type="EMBL" id="JWZT01000849">
    <property type="protein sequence ID" value="KII73430.1"/>
    <property type="molecule type" value="Genomic_DNA"/>
</dbReference>
<reference evidence="2 3" key="1">
    <citation type="journal article" date="2014" name="Genome Biol. Evol.">
        <title>The genome of the myxosporean Thelohanellus kitauei shows adaptations to nutrient acquisition within its fish host.</title>
        <authorList>
            <person name="Yang Y."/>
            <person name="Xiong J."/>
            <person name="Zhou Z."/>
            <person name="Huo F."/>
            <person name="Miao W."/>
            <person name="Ran C."/>
            <person name="Liu Y."/>
            <person name="Zhang J."/>
            <person name="Feng J."/>
            <person name="Wang M."/>
            <person name="Wang M."/>
            <person name="Wang L."/>
            <person name="Yao B."/>
        </authorList>
    </citation>
    <scope>NUCLEOTIDE SEQUENCE [LARGE SCALE GENOMIC DNA]</scope>
    <source>
        <strain evidence="2">Wuqing</strain>
    </source>
</reference>
<sequence>MPFLPIRNEDIRKYTTGMTMDTLVYNETCLITHGHKEDCTMKVTKDGFELDVNKNKQVKIPISKIKSVSWCQMAKGQGIKISCEDELFYQVCSIDSLVRILS</sequence>
<evidence type="ECO:0000313" key="2">
    <source>
        <dbReference type="EMBL" id="KII73430.1"/>
    </source>
</evidence>
<keyword evidence="3" id="KW-1185">Reference proteome</keyword>
<dbReference type="AlphaFoldDB" id="A0A0C2NAN5"/>
<comment type="caution">
    <text evidence="2">The sequence shown here is derived from an EMBL/GenBank/DDBJ whole genome shotgun (WGS) entry which is preliminary data.</text>
</comment>